<dbReference type="InterPro" id="IPR036249">
    <property type="entry name" value="Thioredoxin-like_sf"/>
</dbReference>
<dbReference type="Gene3D" id="3.40.30.10">
    <property type="entry name" value="Glutaredoxin"/>
    <property type="match status" value="1"/>
</dbReference>
<evidence type="ECO:0000256" key="8">
    <source>
        <dbReference type="PIRNR" id="PIRNR000077"/>
    </source>
</evidence>
<keyword evidence="5 10" id="KW-1015">Disulfide bond</keyword>
<evidence type="ECO:0000313" key="12">
    <source>
        <dbReference type="EMBL" id="RCX17948.1"/>
    </source>
</evidence>
<gene>
    <name evidence="12" type="ORF">DFR58_106116</name>
</gene>
<keyword evidence="4" id="KW-0249">Electron transport</keyword>
<keyword evidence="6 10" id="KW-0676">Redox-active center</keyword>
<evidence type="ECO:0000256" key="7">
    <source>
        <dbReference type="NCBIfam" id="TIGR01068"/>
    </source>
</evidence>
<evidence type="ECO:0000256" key="10">
    <source>
        <dbReference type="PIRSR" id="PIRSR000077-4"/>
    </source>
</evidence>
<dbReference type="Pfam" id="PF00085">
    <property type="entry name" value="Thioredoxin"/>
    <property type="match status" value="1"/>
</dbReference>
<dbReference type="NCBIfam" id="TIGR01068">
    <property type="entry name" value="thioredoxin"/>
    <property type="match status" value="1"/>
</dbReference>
<evidence type="ECO:0000256" key="6">
    <source>
        <dbReference type="ARBA" id="ARBA00023284"/>
    </source>
</evidence>
<feature type="domain" description="Thioredoxin" evidence="11">
    <location>
        <begin position="1"/>
        <end position="109"/>
    </location>
</feature>
<dbReference type="InterPro" id="IPR013766">
    <property type="entry name" value="Thioredoxin_domain"/>
</dbReference>
<sequence>MASEKIITLTKDNFEQEVIKSDKPVLVDFWAPWCGPCRAVGPLMDELAEEFDGSAKVGKINVDEQGELASAYRVMSIPTVMLFKDGNMADKVIGSRTKNEFADMIKKSI</sequence>
<evidence type="ECO:0000256" key="2">
    <source>
        <dbReference type="ARBA" id="ARBA00020570"/>
    </source>
</evidence>
<dbReference type="AlphaFoldDB" id="A0A369BBG9"/>
<evidence type="ECO:0000256" key="9">
    <source>
        <dbReference type="PIRSR" id="PIRSR000077-1"/>
    </source>
</evidence>
<dbReference type="EMBL" id="QPJT01000006">
    <property type="protein sequence ID" value="RCX17948.1"/>
    <property type="molecule type" value="Genomic_DNA"/>
</dbReference>
<evidence type="ECO:0000256" key="1">
    <source>
        <dbReference type="ARBA" id="ARBA00008987"/>
    </source>
</evidence>
<dbReference type="InterPro" id="IPR005746">
    <property type="entry name" value="Thioredoxin"/>
</dbReference>
<dbReference type="PANTHER" id="PTHR45663">
    <property type="entry name" value="GEO12009P1"/>
    <property type="match status" value="1"/>
</dbReference>
<protein>
    <recommendedName>
        <fullName evidence="2 7">Thioredoxin</fullName>
    </recommendedName>
</protein>
<dbReference type="CDD" id="cd02947">
    <property type="entry name" value="TRX_family"/>
    <property type="match status" value="1"/>
</dbReference>
<evidence type="ECO:0000259" key="11">
    <source>
        <dbReference type="PROSITE" id="PS51352"/>
    </source>
</evidence>
<dbReference type="SUPFAM" id="SSF52833">
    <property type="entry name" value="Thioredoxin-like"/>
    <property type="match status" value="1"/>
</dbReference>
<organism evidence="12 13">
    <name type="scientific">Anaerobacterium chartisolvens</name>
    <dbReference type="NCBI Taxonomy" id="1297424"/>
    <lineage>
        <taxon>Bacteria</taxon>
        <taxon>Bacillati</taxon>
        <taxon>Bacillota</taxon>
        <taxon>Clostridia</taxon>
        <taxon>Eubacteriales</taxon>
        <taxon>Oscillospiraceae</taxon>
        <taxon>Anaerobacterium</taxon>
    </lineage>
</organism>
<accession>A0A369BBG9</accession>
<name>A0A369BBG9_9FIRM</name>
<keyword evidence="3" id="KW-0813">Transport</keyword>
<dbReference type="Proteomes" id="UP000253034">
    <property type="component" value="Unassembled WGS sequence"/>
</dbReference>
<dbReference type="GO" id="GO:0015035">
    <property type="term" value="F:protein-disulfide reductase activity"/>
    <property type="evidence" value="ECO:0007669"/>
    <property type="project" value="UniProtKB-UniRule"/>
</dbReference>
<dbReference type="PANTHER" id="PTHR45663:SF11">
    <property type="entry name" value="GEO12009P1"/>
    <property type="match status" value="1"/>
</dbReference>
<comment type="caution">
    <text evidence="12">The sequence shown here is derived from an EMBL/GenBank/DDBJ whole genome shotgun (WGS) entry which is preliminary data.</text>
</comment>
<dbReference type="GO" id="GO:0005829">
    <property type="term" value="C:cytosol"/>
    <property type="evidence" value="ECO:0007669"/>
    <property type="project" value="TreeGrafter"/>
</dbReference>
<feature type="disulfide bond" description="Redox-active" evidence="10">
    <location>
        <begin position="34"/>
        <end position="37"/>
    </location>
</feature>
<evidence type="ECO:0000256" key="3">
    <source>
        <dbReference type="ARBA" id="ARBA00022448"/>
    </source>
</evidence>
<evidence type="ECO:0000313" key="13">
    <source>
        <dbReference type="Proteomes" id="UP000253034"/>
    </source>
</evidence>
<proteinExistence type="inferred from homology"/>
<feature type="site" description="Contributes to redox potential value" evidence="9">
    <location>
        <position position="35"/>
    </location>
</feature>
<dbReference type="PROSITE" id="PS00194">
    <property type="entry name" value="THIOREDOXIN_1"/>
    <property type="match status" value="1"/>
</dbReference>
<dbReference type="FunFam" id="3.40.30.10:FF:000001">
    <property type="entry name" value="Thioredoxin"/>
    <property type="match status" value="1"/>
</dbReference>
<feature type="active site" description="Nucleophile" evidence="9">
    <location>
        <position position="34"/>
    </location>
</feature>
<dbReference type="GO" id="GO:0045454">
    <property type="term" value="P:cell redox homeostasis"/>
    <property type="evidence" value="ECO:0007669"/>
    <property type="project" value="TreeGrafter"/>
</dbReference>
<feature type="site" description="Contributes to redox potential value" evidence="9">
    <location>
        <position position="36"/>
    </location>
</feature>
<dbReference type="OrthoDB" id="9790390at2"/>
<comment type="similarity">
    <text evidence="1 8">Belongs to the thioredoxin family.</text>
</comment>
<feature type="active site" description="Nucleophile" evidence="9">
    <location>
        <position position="37"/>
    </location>
</feature>
<dbReference type="PROSITE" id="PS51352">
    <property type="entry name" value="THIOREDOXIN_2"/>
    <property type="match status" value="1"/>
</dbReference>
<dbReference type="InterPro" id="IPR017937">
    <property type="entry name" value="Thioredoxin_CS"/>
</dbReference>
<keyword evidence="13" id="KW-1185">Reference proteome</keyword>
<dbReference type="PRINTS" id="PR00421">
    <property type="entry name" value="THIOREDOXIN"/>
</dbReference>
<dbReference type="RefSeq" id="WP_114297094.1">
    <property type="nucleotide sequence ID" value="NZ_QPJT01000006.1"/>
</dbReference>
<dbReference type="PIRSF" id="PIRSF000077">
    <property type="entry name" value="Thioredoxin"/>
    <property type="match status" value="1"/>
</dbReference>
<evidence type="ECO:0000256" key="4">
    <source>
        <dbReference type="ARBA" id="ARBA00022982"/>
    </source>
</evidence>
<reference evidence="12 13" key="1">
    <citation type="submission" date="2018-07" db="EMBL/GenBank/DDBJ databases">
        <title>Genomic Encyclopedia of Type Strains, Phase IV (KMG-IV): sequencing the most valuable type-strain genomes for metagenomic binning, comparative biology and taxonomic classification.</title>
        <authorList>
            <person name="Goeker M."/>
        </authorList>
    </citation>
    <scope>NUCLEOTIDE SEQUENCE [LARGE SCALE GENOMIC DNA]</scope>
    <source>
        <strain evidence="12 13">DSM 27016</strain>
    </source>
</reference>
<feature type="site" description="Deprotonates C-terminal active site Cys" evidence="9">
    <location>
        <position position="28"/>
    </location>
</feature>
<evidence type="ECO:0000256" key="5">
    <source>
        <dbReference type="ARBA" id="ARBA00023157"/>
    </source>
</evidence>